<evidence type="ECO:0000256" key="2">
    <source>
        <dbReference type="ARBA" id="ARBA00022705"/>
    </source>
</evidence>
<dbReference type="Proteomes" id="UP000006160">
    <property type="component" value="Unassembled WGS sequence"/>
</dbReference>
<dbReference type="GO" id="GO:0003677">
    <property type="term" value="F:DNA binding"/>
    <property type="evidence" value="ECO:0007669"/>
    <property type="project" value="InterPro"/>
</dbReference>
<dbReference type="Pfam" id="PF01446">
    <property type="entry name" value="Rep_1"/>
    <property type="match status" value="1"/>
</dbReference>
<keyword evidence="2" id="KW-0235">DNA replication</keyword>
<dbReference type="AlphaFoldDB" id="A0A9P2G8U2"/>
<proteinExistence type="inferred from homology"/>
<comment type="similarity">
    <text evidence="1">Belongs to the Gram-positive plasmids replication protein type 1 family.</text>
</comment>
<evidence type="ECO:0000256" key="1">
    <source>
        <dbReference type="ARBA" id="ARBA00008909"/>
    </source>
</evidence>
<accession>A0A9P2G8U2</accession>
<evidence type="ECO:0000313" key="5">
    <source>
        <dbReference type="Proteomes" id="UP000006160"/>
    </source>
</evidence>
<organism evidence="4 5">
    <name type="scientific">Clostridium botulinum D str. 1873</name>
    <dbReference type="NCBI Taxonomy" id="592027"/>
    <lineage>
        <taxon>Bacteria</taxon>
        <taxon>Bacillati</taxon>
        <taxon>Bacillota</taxon>
        <taxon>Clostridia</taxon>
        <taxon>Eubacteriales</taxon>
        <taxon>Clostridiaceae</taxon>
        <taxon>Clostridium</taxon>
    </lineage>
</organism>
<protein>
    <submittedName>
        <fullName evidence="4">Rep</fullName>
    </submittedName>
</protein>
<name>A0A9P2G8U2_CLOBO</name>
<gene>
    <name evidence="3" type="ORF">CLG_B1550</name>
    <name evidence="4" type="ORF">CLG_B2259</name>
</gene>
<comment type="caution">
    <text evidence="4">The sequence shown here is derived from an EMBL/GenBank/DDBJ whole genome shotgun (WGS) entry which is preliminary data.</text>
</comment>
<dbReference type="EMBL" id="ACSJ01000007">
    <property type="protein sequence ID" value="EES90907.1"/>
    <property type="molecule type" value="Genomic_DNA"/>
</dbReference>
<dbReference type="EMBL" id="ACSJ01000004">
    <property type="protein sequence ID" value="EES92058.1"/>
    <property type="molecule type" value="Genomic_DNA"/>
</dbReference>
<evidence type="ECO:0000313" key="3">
    <source>
        <dbReference type="EMBL" id="EES90907.1"/>
    </source>
</evidence>
<sequence>MTNNITKKNNSQDLIISKCTKKKKKIIRLEGFIKPYISKSNLNLIKECGRFLELLADKGLENRKLYRGNFCKNRFCPMCSWRLARKNGVKINVLLNYLKEEHKKEFIFLTLTTPNVDGENLENEIKKYNKNFEKLIKRKEVKNITQGYIRKLEVTYNKESNTYHPHFHIIIAVNKSYFNSRNYISQPKWLNLWREVTNNYNITQVHIKKINISNSKAIGEIAKYSAKDNDYLTSKIVFEVFYNALKGKQLIVYSKSFKEAIKLYNKGLLDKYKHKDQIEYIYLVIHKWNIKKYEVYLKRKLTNEEMKEINKGLNT</sequence>
<dbReference type="InterPro" id="IPR000989">
    <property type="entry name" value="Rep"/>
</dbReference>
<evidence type="ECO:0000313" key="4">
    <source>
        <dbReference type="EMBL" id="EES92058.1"/>
    </source>
</evidence>
<reference evidence="4 5" key="1">
    <citation type="submission" date="2009-10" db="EMBL/GenBank/DDBJ databases">
        <authorList>
            <person name="Shrivastava S."/>
            <person name="Brinkac L.B."/>
            <person name="Brown J.L."/>
            <person name="Bruce D.B."/>
            <person name="Detter C."/>
            <person name="Green L.D."/>
            <person name="Munk C.A."/>
            <person name="Rogers Y.C."/>
            <person name="Tapia R."/>
            <person name="Saunders E.S."/>
            <person name="Sims D.R."/>
            <person name="Smith L.A."/>
            <person name="Smith T.J."/>
            <person name="Sutton G."/>
            <person name="Brettin T."/>
        </authorList>
    </citation>
    <scope>NUCLEOTIDE SEQUENCE [LARGE SCALE GENOMIC DNA]</scope>
    <source>
        <strain evidence="4">1873</strain>
        <strain evidence="5">D str. 1873</strain>
    </source>
</reference>
<dbReference type="RefSeq" id="WP_003374810.1">
    <property type="nucleotide sequence ID" value="NZ_ACSJ01000004.1"/>
</dbReference>
<dbReference type="GO" id="GO:0006260">
    <property type="term" value="P:DNA replication"/>
    <property type="evidence" value="ECO:0007669"/>
    <property type="project" value="UniProtKB-KW"/>
</dbReference>